<dbReference type="Proteomes" id="UP001139171">
    <property type="component" value="Unassembled WGS sequence"/>
</dbReference>
<organism evidence="2 3">
    <name type="scientific">Limnobaculum eriocheiris</name>
    <dbReference type="NCBI Taxonomy" id="2897391"/>
    <lineage>
        <taxon>Bacteria</taxon>
        <taxon>Pseudomonadati</taxon>
        <taxon>Pseudomonadota</taxon>
        <taxon>Gammaproteobacteria</taxon>
        <taxon>Enterobacterales</taxon>
        <taxon>Budviciaceae</taxon>
        <taxon>Limnobaculum</taxon>
    </lineage>
</organism>
<comment type="caution">
    <text evidence="2">The sequence shown here is derived from an EMBL/GenBank/DDBJ whole genome shotgun (WGS) entry which is preliminary data.</text>
</comment>
<dbReference type="AlphaFoldDB" id="A0A9X1MWW3"/>
<name>A0A9X1MWW3_9GAMM</name>
<gene>
    <name evidence="2" type="ORF">LPW36_08810</name>
</gene>
<sequence length="117" mass="13097">MKHNLVVKIPTIALLLLFCGSALAASKCGKYRLDAGNDGWTRVNNEKVTSQKISFLKGKDDWDNVKIDMGLMPARDGNMYGFEFIKRNGKAFLNVQLLQNSMDAPRIIGTFDCKKVK</sequence>
<dbReference type="RefSeq" id="WP_230609319.1">
    <property type="nucleotide sequence ID" value="NZ_JAJNAG010000015.1"/>
</dbReference>
<evidence type="ECO:0000256" key="1">
    <source>
        <dbReference type="SAM" id="SignalP"/>
    </source>
</evidence>
<reference evidence="2" key="1">
    <citation type="submission" date="2021-11" db="EMBL/GenBank/DDBJ databases">
        <title>Jinshanibacter sp. isolated from one year old Eriocheir sinensis.</title>
        <authorList>
            <person name="Li J.-Y."/>
            <person name="He W."/>
            <person name="Gao T.-H."/>
        </authorList>
    </citation>
    <scope>NUCLEOTIDE SEQUENCE</scope>
    <source>
        <strain evidence="2">LJY008</strain>
    </source>
</reference>
<protein>
    <recommendedName>
        <fullName evidence="4">Secreted protein</fullName>
    </recommendedName>
</protein>
<evidence type="ECO:0000313" key="3">
    <source>
        <dbReference type="Proteomes" id="UP001139171"/>
    </source>
</evidence>
<proteinExistence type="predicted"/>
<feature type="chain" id="PRO_5040989693" description="Secreted protein" evidence="1">
    <location>
        <begin position="25"/>
        <end position="117"/>
    </location>
</feature>
<keyword evidence="3" id="KW-1185">Reference proteome</keyword>
<accession>A0A9X1MWW3</accession>
<keyword evidence="1" id="KW-0732">Signal</keyword>
<feature type="signal peptide" evidence="1">
    <location>
        <begin position="1"/>
        <end position="24"/>
    </location>
</feature>
<evidence type="ECO:0008006" key="4">
    <source>
        <dbReference type="Google" id="ProtNLM"/>
    </source>
</evidence>
<dbReference type="EMBL" id="JAJNAG010000015">
    <property type="protein sequence ID" value="MCD1126098.1"/>
    <property type="molecule type" value="Genomic_DNA"/>
</dbReference>
<evidence type="ECO:0000313" key="2">
    <source>
        <dbReference type="EMBL" id="MCD1126098.1"/>
    </source>
</evidence>